<dbReference type="Proteomes" id="UP001283361">
    <property type="component" value="Unassembled WGS sequence"/>
</dbReference>
<gene>
    <name evidence="1" type="ORF">RRG08_058627</name>
</gene>
<accession>A0AAE0Z0K8</accession>
<protein>
    <submittedName>
        <fullName evidence="1">Uncharacterized protein</fullName>
    </submittedName>
</protein>
<evidence type="ECO:0000313" key="1">
    <source>
        <dbReference type="EMBL" id="KAK3760629.1"/>
    </source>
</evidence>
<sequence length="89" mass="10122">MERGRVADCLEERRGDKSFAWSLLHPPPTSESGGSDSSWLSFEYLTPGNNEGLFYVYRRSPHHARNIALQLDTKTLANSSQDKNARKRL</sequence>
<name>A0AAE0Z0K8_9GAST</name>
<dbReference type="AlphaFoldDB" id="A0AAE0Z0K8"/>
<comment type="caution">
    <text evidence="1">The sequence shown here is derived from an EMBL/GenBank/DDBJ whole genome shotgun (WGS) entry which is preliminary data.</text>
</comment>
<keyword evidence="2" id="KW-1185">Reference proteome</keyword>
<organism evidence="1 2">
    <name type="scientific">Elysia crispata</name>
    <name type="common">lettuce slug</name>
    <dbReference type="NCBI Taxonomy" id="231223"/>
    <lineage>
        <taxon>Eukaryota</taxon>
        <taxon>Metazoa</taxon>
        <taxon>Spiralia</taxon>
        <taxon>Lophotrochozoa</taxon>
        <taxon>Mollusca</taxon>
        <taxon>Gastropoda</taxon>
        <taxon>Heterobranchia</taxon>
        <taxon>Euthyneura</taxon>
        <taxon>Panpulmonata</taxon>
        <taxon>Sacoglossa</taxon>
        <taxon>Placobranchoidea</taxon>
        <taxon>Plakobranchidae</taxon>
        <taxon>Elysia</taxon>
    </lineage>
</organism>
<dbReference type="EMBL" id="JAWDGP010004969">
    <property type="protein sequence ID" value="KAK3760629.1"/>
    <property type="molecule type" value="Genomic_DNA"/>
</dbReference>
<proteinExistence type="predicted"/>
<evidence type="ECO:0000313" key="2">
    <source>
        <dbReference type="Proteomes" id="UP001283361"/>
    </source>
</evidence>
<reference evidence="1" key="1">
    <citation type="journal article" date="2023" name="G3 (Bethesda)">
        <title>A reference genome for the long-term kleptoplast-retaining sea slug Elysia crispata morphotype clarki.</title>
        <authorList>
            <person name="Eastman K.E."/>
            <person name="Pendleton A.L."/>
            <person name="Shaikh M.A."/>
            <person name="Suttiyut T."/>
            <person name="Ogas R."/>
            <person name="Tomko P."/>
            <person name="Gavelis G."/>
            <person name="Widhalm J.R."/>
            <person name="Wisecaver J.H."/>
        </authorList>
    </citation>
    <scope>NUCLEOTIDE SEQUENCE</scope>
    <source>
        <strain evidence="1">ECLA1</strain>
    </source>
</reference>